<dbReference type="Proteomes" id="UP000325780">
    <property type="component" value="Unassembled WGS sequence"/>
</dbReference>
<dbReference type="PANTHER" id="PTHR13812:SF23">
    <property type="entry name" value="PRNX PROTEIN"/>
    <property type="match status" value="1"/>
</dbReference>
<dbReference type="AlphaFoldDB" id="A0A5N6U0B3"/>
<proteinExistence type="predicted"/>
<dbReference type="InterPro" id="IPR003462">
    <property type="entry name" value="ODC_Mu_crystall"/>
</dbReference>
<evidence type="ECO:0008006" key="3">
    <source>
        <dbReference type="Google" id="ProtNLM"/>
    </source>
</evidence>
<evidence type="ECO:0000313" key="1">
    <source>
        <dbReference type="EMBL" id="KAE8151789.1"/>
    </source>
</evidence>
<protein>
    <recommendedName>
        <fullName evidence="3">Quinate/shikimate 5-dehydrogenase/glutamyl-tRNA reductase domain-containing protein</fullName>
    </recommendedName>
</protein>
<organism evidence="1 2">
    <name type="scientific">Aspergillus avenaceus</name>
    <dbReference type="NCBI Taxonomy" id="36643"/>
    <lineage>
        <taxon>Eukaryota</taxon>
        <taxon>Fungi</taxon>
        <taxon>Dikarya</taxon>
        <taxon>Ascomycota</taxon>
        <taxon>Pezizomycotina</taxon>
        <taxon>Eurotiomycetes</taxon>
        <taxon>Eurotiomycetidae</taxon>
        <taxon>Eurotiales</taxon>
        <taxon>Aspergillaceae</taxon>
        <taxon>Aspergillus</taxon>
        <taxon>Aspergillus subgen. Circumdati</taxon>
    </lineage>
</organism>
<dbReference type="EMBL" id="ML742064">
    <property type="protein sequence ID" value="KAE8151789.1"/>
    <property type="molecule type" value="Genomic_DNA"/>
</dbReference>
<dbReference type="SUPFAM" id="SSF51735">
    <property type="entry name" value="NAD(P)-binding Rossmann-fold domains"/>
    <property type="match status" value="1"/>
</dbReference>
<dbReference type="Gene3D" id="3.40.50.720">
    <property type="entry name" value="NAD(P)-binding Rossmann-like Domain"/>
    <property type="match status" value="1"/>
</dbReference>
<gene>
    <name evidence="1" type="ORF">BDV25DRAFT_86624</name>
</gene>
<dbReference type="InterPro" id="IPR036291">
    <property type="entry name" value="NAD(P)-bd_dom_sf"/>
</dbReference>
<evidence type="ECO:0000313" key="2">
    <source>
        <dbReference type="Proteomes" id="UP000325780"/>
    </source>
</evidence>
<dbReference type="OrthoDB" id="41492at2759"/>
<dbReference type="PANTHER" id="PTHR13812">
    <property type="entry name" value="KETIMINE REDUCTASE MU-CRYSTALLIN"/>
    <property type="match status" value="1"/>
</dbReference>
<dbReference type="GO" id="GO:0005737">
    <property type="term" value="C:cytoplasm"/>
    <property type="evidence" value="ECO:0007669"/>
    <property type="project" value="TreeGrafter"/>
</dbReference>
<reference evidence="1 2" key="1">
    <citation type="submission" date="2019-04" db="EMBL/GenBank/DDBJ databases">
        <title>Friends and foes A comparative genomics study of 23 Aspergillus species from section Flavi.</title>
        <authorList>
            <consortium name="DOE Joint Genome Institute"/>
            <person name="Kjaerbolling I."/>
            <person name="Vesth T."/>
            <person name="Frisvad J.C."/>
            <person name="Nybo J.L."/>
            <person name="Theobald S."/>
            <person name="Kildgaard S."/>
            <person name="Isbrandt T."/>
            <person name="Kuo A."/>
            <person name="Sato A."/>
            <person name="Lyhne E.K."/>
            <person name="Kogle M.E."/>
            <person name="Wiebenga A."/>
            <person name="Kun R.S."/>
            <person name="Lubbers R.J."/>
            <person name="Makela M.R."/>
            <person name="Barry K."/>
            <person name="Chovatia M."/>
            <person name="Clum A."/>
            <person name="Daum C."/>
            <person name="Haridas S."/>
            <person name="He G."/>
            <person name="LaButti K."/>
            <person name="Lipzen A."/>
            <person name="Mondo S."/>
            <person name="Riley R."/>
            <person name="Salamov A."/>
            <person name="Simmons B.A."/>
            <person name="Magnuson J.K."/>
            <person name="Henrissat B."/>
            <person name="Mortensen U.H."/>
            <person name="Larsen T.O."/>
            <person name="Devries R.P."/>
            <person name="Grigoriev I.V."/>
            <person name="Machida M."/>
            <person name="Baker S.E."/>
            <person name="Andersen M.R."/>
        </authorList>
    </citation>
    <scope>NUCLEOTIDE SEQUENCE [LARGE SCALE GENOMIC DNA]</scope>
    <source>
        <strain evidence="1 2">IBT 18842</strain>
    </source>
</reference>
<sequence length="227" mass="25333">MPSSDTTNTAIKIIALPAKGDSAGVTAIFKPTGEITGLVSASQVTAFRTALTTMFLFHRVSHFPKKRVAIFGSGKQVERHLRLALLLASREIESITVINRGRQRLDLLEKDIVSGLRVVFGHVSFTLIAKEDATDYDATLKSELAYADAIFCCTPSTAPLFTFGFLRNFPKKRFISMIGSYKPHRREVDTDTILSGERVFVDSKEVCLEESGELWLRSGSIWEMRLW</sequence>
<keyword evidence="2" id="KW-1185">Reference proteome</keyword>
<accession>A0A5N6U0B3</accession>
<name>A0A5N6U0B3_ASPAV</name>